<dbReference type="GO" id="GO:0160150">
    <property type="term" value="F:tRNA pseudouridine(13) synthase activity"/>
    <property type="evidence" value="ECO:0007669"/>
    <property type="project" value="UniProtKB-EC"/>
</dbReference>
<evidence type="ECO:0000256" key="2">
    <source>
        <dbReference type="ARBA" id="ARBA00022694"/>
    </source>
</evidence>
<name>A0A4R6RP72_9BURK</name>
<evidence type="ECO:0000313" key="7">
    <source>
        <dbReference type="Proteomes" id="UP000294593"/>
    </source>
</evidence>
<dbReference type="RefSeq" id="WP_133605571.1">
    <property type="nucleotide sequence ID" value="NZ_SNXW01000001.1"/>
</dbReference>
<proteinExistence type="inferred from homology"/>
<dbReference type="EMBL" id="SNXW01000001">
    <property type="protein sequence ID" value="TDP87887.1"/>
    <property type="molecule type" value="Genomic_DNA"/>
</dbReference>
<dbReference type="InterPro" id="IPR020103">
    <property type="entry name" value="PsdUridine_synth_cat_dom_sf"/>
</dbReference>
<dbReference type="Proteomes" id="UP000294593">
    <property type="component" value="Unassembled WGS sequence"/>
</dbReference>
<evidence type="ECO:0000313" key="6">
    <source>
        <dbReference type="EMBL" id="TDP87887.1"/>
    </source>
</evidence>
<dbReference type="GO" id="GO:0005829">
    <property type="term" value="C:cytosol"/>
    <property type="evidence" value="ECO:0007669"/>
    <property type="project" value="TreeGrafter"/>
</dbReference>
<evidence type="ECO:0000256" key="3">
    <source>
        <dbReference type="ARBA" id="ARBA00023235"/>
    </source>
</evidence>
<dbReference type="OrthoDB" id="1550679at2"/>
<comment type="catalytic activity">
    <reaction evidence="4">
        <text>uridine(13) in tRNA = pseudouridine(13) in tRNA</text>
        <dbReference type="Rhea" id="RHEA:42540"/>
        <dbReference type="Rhea" id="RHEA-COMP:10105"/>
        <dbReference type="Rhea" id="RHEA-COMP:10106"/>
        <dbReference type="ChEBI" id="CHEBI:65314"/>
        <dbReference type="ChEBI" id="CHEBI:65315"/>
        <dbReference type="EC" id="5.4.99.27"/>
    </reaction>
</comment>
<reference evidence="6 7" key="1">
    <citation type="submission" date="2019-03" db="EMBL/GenBank/DDBJ databases">
        <title>Genomic Encyclopedia of Type Strains, Phase IV (KMG-IV): sequencing the most valuable type-strain genomes for metagenomic binning, comparative biology and taxonomic classification.</title>
        <authorList>
            <person name="Goeker M."/>
        </authorList>
    </citation>
    <scope>NUCLEOTIDE SEQUENCE [LARGE SCALE GENOMIC DNA]</scope>
    <source>
        <strain evidence="6 7">DSM 11901</strain>
    </source>
</reference>
<keyword evidence="2 4" id="KW-0819">tRNA processing</keyword>
<dbReference type="PANTHER" id="PTHR47811:SF1">
    <property type="entry name" value="TRNA PSEUDOURIDINE SYNTHASE D"/>
    <property type="match status" value="1"/>
</dbReference>
<dbReference type="PROSITE" id="PS01268">
    <property type="entry name" value="UPF0024"/>
    <property type="match status" value="1"/>
</dbReference>
<dbReference type="Gene3D" id="3.30.2350.20">
    <property type="entry name" value="TruD, catalytic domain"/>
    <property type="match status" value="1"/>
</dbReference>
<sequence>MNDTPYTTLPQWPHAHPVSGASATLKCRNEDFTVTELPLQLPCGEGEHLWLDIEKNGANTAFVAQQLAEAAGVQERDVGYAGLKDRHAITRQWFSIYFPSGKAGETPDLTQLQHPEFKVLGQSRHVKKLRPGDLQGNRFRIVLRDVTGGPGAIEAVEANLKAIAAQGVPNYFGAQRFGFEGGNVAQGRAMLAREIRVRNPKKKGIYLSAVRSFVFNEVLALRIQQGLWGQTLPGDVMDESGRPTGPLWGRGRVTTTDQAQALENGVAERHATLCDGMEHAGLDQERRALVASPADMSWAWQKANHQGDHQADQLVLTFNLPAGTYATSVLNEILRTTEPERHTEGDPAAVE</sequence>
<comment type="similarity">
    <text evidence="1 4">Belongs to the pseudouridine synthase TruD family.</text>
</comment>
<dbReference type="AlphaFoldDB" id="A0A4R6RP72"/>
<dbReference type="InterPro" id="IPR001656">
    <property type="entry name" value="PsdUridine_synth_TruD"/>
</dbReference>
<feature type="domain" description="TRUD" evidence="5">
    <location>
        <begin position="167"/>
        <end position="291"/>
    </location>
</feature>
<dbReference type="SUPFAM" id="SSF55120">
    <property type="entry name" value="Pseudouridine synthase"/>
    <property type="match status" value="1"/>
</dbReference>
<dbReference type="InterPro" id="IPR050170">
    <property type="entry name" value="TruD_pseudoU_synthase"/>
</dbReference>
<dbReference type="Gene3D" id="3.30.2340.10">
    <property type="entry name" value="TruD, insertion domain"/>
    <property type="match status" value="1"/>
</dbReference>
<evidence type="ECO:0000256" key="4">
    <source>
        <dbReference type="HAMAP-Rule" id="MF_01082"/>
    </source>
</evidence>
<comment type="caution">
    <text evidence="6">The sequence shown here is derived from an EMBL/GenBank/DDBJ whole genome shotgun (WGS) entry which is preliminary data.</text>
</comment>
<dbReference type="InterPro" id="IPR020119">
    <property type="entry name" value="PsdUridine_synth_TruD_CS"/>
</dbReference>
<dbReference type="GO" id="GO:0031119">
    <property type="term" value="P:tRNA pseudouridine synthesis"/>
    <property type="evidence" value="ECO:0007669"/>
    <property type="project" value="UniProtKB-UniRule"/>
</dbReference>
<dbReference type="GO" id="GO:0003723">
    <property type="term" value="F:RNA binding"/>
    <property type="evidence" value="ECO:0007669"/>
    <property type="project" value="InterPro"/>
</dbReference>
<evidence type="ECO:0000256" key="1">
    <source>
        <dbReference type="ARBA" id="ARBA00007953"/>
    </source>
</evidence>
<comment type="function">
    <text evidence="4">Responsible for synthesis of pseudouridine from uracil-13 in transfer RNAs.</text>
</comment>
<organism evidence="6 7">
    <name type="scientific">Aquabacterium commune</name>
    <dbReference type="NCBI Taxonomy" id="70586"/>
    <lineage>
        <taxon>Bacteria</taxon>
        <taxon>Pseudomonadati</taxon>
        <taxon>Pseudomonadota</taxon>
        <taxon>Betaproteobacteria</taxon>
        <taxon>Burkholderiales</taxon>
        <taxon>Aquabacterium</taxon>
    </lineage>
</organism>
<dbReference type="HAMAP" id="MF_01082">
    <property type="entry name" value="TruD"/>
    <property type="match status" value="1"/>
</dbReference>
<dbReference type="PROSITE" id="PS50984">
    <property type="entry name" value="TRUD"/>
    <property type="match status" value="1"/>
</dbReference>
<dbReference type="InterPro" id="IPR043165">
    <property type="entry name" value="TruD_insert_sf"/>
</dbReference>
<protein>
    <recommendedName>
        <fullName evidence="4">tRNA pseudouridine synthase D</fullName>
        <ecNumber evidence="4">5.4.99.27</ecNumber>
    </recommendedName>
    <alternativeName>
        <fullName evidence="4">tRNA pseudouridine(13) synthase</fullName>
    </alternativeName>
    <alternativeName>
        <fullName evidence="4">tRNA pseudouridylate synthase D</fullName>
    </alternativeName>
    <alternativeName>
        <fullName evidence="4">tRNA-uridine isomerase D</fullName>
    </alternativeName>
</protein>
<keyword evidence="3 4" id="KW-0413">Isomerase</keyword>
<accession>A0A4R6RP72</accession>
<keyword evidence="7" id="KW-1185">Reference proteome</keyword>
<feature type="active site" description="Nucleophile" evidence="4">
    <location>
        <position position="85"/>
    </location>
</feature>
<gene>
    <name evidence="4" type="primary">truD</name>
    <name evidence="6" type="ORF">EV672_10118</name>
</gene>
<dbReference type="InterPro" id="IPR011760">
    <property type="entry name" value="PsdUridine_synth_TruD_insert"/>
</dbReference>
<dbReference type="EC" id="5.4.99.27" evidence="4"/>
<dbReference type="InterPro" id="IPR042214">
    <property type="entry name" value="TruD_catalytic"/>
</dbReference>
<dbReference type="PANTHER" id="PTHR47811">
    <property type="entry name" value="TRNA PSEUDOURIDINE SYNTHASE D"/>
    <property type="match status" value="1"/>
</dbReference>
<dbReference type="Pfam" id="PF01142">
    <property type="entry name" value="TruD"/>
    <property type="match status" value="1"/>
</dbReference>
<evidence type="ECO:0000259" key="5">
    <source>
        <dbReference type="PROSITE" id="PS50984"/>
    </source>
</evidence>
<dbReference type="CDD" id="cd02575">
    <property type="entry name" value="PseudoU_synth_EcTruD"/>
    <property type="match status" value="1"/>
</dbReference>